<comment type="cofactor">
    <cofactor evidence="1">
        <name>Fe cation</name>
        <dbReference type="ChEBI" id="CHEBI:24875"/>
    </cofactor>
</comment>
<reference evidence="7 8" key="1">
    <citation type="journal article" date="2018" name="PLoS Genet.">
        <title>Population sequencing reveals clonal diversity and ancestral inbreeding in the grapevine cultivar Chardonnay.</title>
        <authorList>
            <person name="Roach M.J."/>
            <person name="Johnson D.L."/>
            <person name="Bohlmann J."/>
            <person name="van Vuuren H.J."/>
            <person name="Jones S.J."/>
            <person name="Pretorius I.S."/>
            <person name="Schmidt S.A."/>
            <person name="Borneman A.R."/>
        </authorList>
    </citation>
    <scope>NUCLEOTIDE SEQUENCE [LARGE SCALE GENOMIC DNA]</scope>
    <source>
        <strain evidence="8">cv. Chardonnay</strain>
        <tissue evidence="7">Leaf</tissue>
    </source>
</reference>
<dbReference type="InterPro" id="IPR026992">
    <property type="entry name" value="DIOX_N"/>
</dbReference>
<dbReference type="SUPFAM" id="SSF51197">
    <property type="entry name" value="Clavaminate synthase-like"/>
    <property type="match status" value="2"/>
</dbReference>
<comment type="similarity">
    <text evidence="2">Belongs to the iron/ascorbate-dependent oxidoreductase family.</text>
</comment>
<dbReference type="PROSITE" id="PS51471">
    <property type="entry name" value="FE2OG_OXY"/>
    <property type="match status" value="2"/>
</dbReference>
<gene>
    <name evidence="7" type="primary">VvCHDh000515_14</name>
    <name evidence="7" type="ORF">CK203_084510</name>
</gene>
<dbReference type="Pfam" id="PF03171">
    <property type="entry name" value="2OG-FeII_Oxy"/>
    <property type="match status" value="2"/>
</dbReference>
<dbReference type="PANTHER" id="PTHR10209:SF884">
    <property type="entry name" value="1-AMINOCYCLOPROPANE-1-CARBOXYLATE OXIDASE HOMOLOG 1-LIKE"/>
    <property type="match status" value="1"/>
</dbReference>
<evidence type="ECO:0000313" key="8">
    <source>
        <dbReference type="Proteomes" id="UP000288805"/>
    </source>
</evidence>
<evidence type="ECO:0000256" key="2">
    <source>
        <dbReference type="ARBA" id="ARBA00008056"/>
    </source>
</evidence>
<sequence length="766" mass="86171">MVPMKPLNSDFKLLELFHTCNDKKLVVKYLLIHSFLRFPFTWPIISQSRRKMILPSSGVESEYDRKSELEAFDASKSGVKGLVDGGLTKIPLMFIHPHYNPDAKSGSAVSQFRVPLIDLDGVNDNATLRAKIIDQVREACENWGFLQVVNHGIPASVLEEMLDGIRGFHEQDTQMKKEFYTRDFKEKVSFVSNFDLFQATAATWKDSLSWAVAPNPPHPKELPAVCRDIVMEYSKQVKRLGYTLFEVLSEALGLDVNHLKDMECAEMMFHAGHYYPPCPEPELTLGARRHTDSGFLTVLLQDQVGGLQVLHQNQWIDLVPMPGALVINVGDSLQVITNDRFKSIEHRVLVNSESSRVSVASAFGTTLFPSSKLYSPIKELLSQENPPKYKEATLQTHVAYLRGKRSKRKMILTSSGVEVEHGRKRELKAFDDSKSGVKGLVDAGITKIPPMFIHPQYNLNAKSGSAVSQFRVPLVDLDGINDSATLRAKIIDQVREACENWGFFQAVNHGIPASVLEEMIDGIRGFHEQDTQVKKEYFYKRDFKEKVSYFSNFDLCQATVATWKDCLSWAMAPSPPDPTELPAVCRDIVMEYSKQVKRLGCTLFELLSEALGLDVNRLKDMECAEMIFPAGHYYPPCPEPELTLGARRHTDSRFLTVLLQDQVGGLQVLHQNQWIDASPMPGALVINVGDSLQVITNDRFKSIEHRVLVNRVSPRVSVASAFGTNLFPSSKLYSPIKESLVTQENPPKYKEATLQAHVAYLRGKRV</sequence>
<dbReference type="GO" id="GO:0046872">
    <property type="term" value="F:metal ion binding"/>
    <property type="evidence" value="ECO:0007669"/>
    <property type="project" value="UniProtKB-KW"/>
</dbReference>
<dbReference type="EMBL" id="QGNW01001299">
    <property type="protein sequence ID" value="RVW46736.1"/>
    <property type="molecule type" value="Genomic_DNA"/>
</dbReference>
<feature type="domain" description="Fe2OG dioxygenase" evidence="6">
    <location>
        <begin position="264"/>
        <end position="367"/>
    </location>
</feature>
<dbReference type="InterPro" id="IPR044861">
    <property type="entry name" value="IPNS-like_FE2OG_OXY"/>
</dbReference>
<evidence type="ECO:0000259" key="6">
    <source>
        <dbReference type="PROSITE" id="PS51471"/>
    </source>
</evidence>
<dbReference type="Gene3D" id="2.60.120.330">
    <property type="entry name" value="B-lactam Antibiotic, Isopenicillin N Synthase, Chain"/>
    <property type="match status" value="2"/>
</dbReference>
<proteinExistence type="inferred from homology"/>
<dbReference type="PANTHER" id="PTHR10209">
    <property type="entry name" value="OXIDOREDUCTASE, 2OG-FE II OXYGENASE FAMILY PROTEIN"/>
    <property type="match status" value="1"/>
</dbReference>
<evidence type="ECO:0000256" key="4">
    <source>
        <dbReference type="ARBA" id="ARBA00023002"/>
    </source>
</evidence>
<name>A0A438EG96_VITVI</name>
<dbReference type="InterPro" id="IPR005123">
    <property type="entry name" value="Oxoglu/Fe-dep_dioxygenase_dom"/>
</dbReference>
<comment type="caution">
    <text evidence="7">The sequence shown here is derived from an EMBL/GenBank/DDBJ whole genome shotgun (WGS) entry which is preliminary data.</text>
</comment>
<feature type="domain" description="Fe2OG dioxygenase" evidence="6">
    <location>
        <begin position="623"/>
        <end position="726"/>
    </location>
</feature>
<accession>A0A438EG96</accession>
<protein>
    <submittedName>
        <fullName evidence="7">1-aminocyclopropane-1-carboxylate oxidase-like 1</fullName>
    </submittedName>
</protein>
<dbReference type="FunFam" id="2.60.120.330:FF:000005">
    <property type="entry name" value="1-aminocyclopropane-1-carboxylate oxidase homolog 1"/>
    <property type="match status" value="2"/>
</dbReference>
<evidence type="ECO:0000256" key="1">
    <source>
        <dbReference type="ARBA" id="ARBA00001962"/>
    </source>
</evidence>
<evidence type="ECO:0000256" key="3">
    <source>
        <dbReference type="ARBA" id="ARBA00022723"/>
    </source>
</evidence>
<dbReference type="GO" id="GO:0051213">
    <property type="term" value="F:dioxygenase activity"/>
    <property type="evidence" value="ECO:0007669"/>
    <property type="project" value="UniProtKB-ARBA"/>
</dbReference>
<keyword evidence="3" id="KW-0479">Metal-binding</keyword>
<evidence type="ECO:0000256" key="5">
    <source>
        <dbReference type="ARBA" id="ARBA00023004"/>
    </source>
</evidence>
<keyword evidence="5" id="KW-0408">Iron</keyword>
<keyword evidence="4" id="KW-0560">Oxidoreductase</keyword>
<evidence type="ECO:0000313" key="7">
    <source>
        <dbReference type="EMBL" id="RVW46736.1"/>
    </source>
</evidence>
<dbReference type="AlphaFoldDB" id="A0A438EG96"/>
<dbReference type="InterPro" id="IPR027443">
    <property type="entry name" value="IPNS-like_sf"/>
</dbReference>
<organism evidence="7 8">
    <name type="scientific">Vitis vinifera</name>
    <name type="common">Grape</name>
    <dbReference type="NCBI Taxonomy" id="29760"/>
    <lineage>
        <taxon>Eukaryota</taxon>
        <taxon>Viridiplantae</taxon>
        <taxon>Streptophyta</taxon>
        <taxon>Embryophyta</taxon>
        <taxon>Tracheophyta</taxon>
        <taxon>Spermatophyta</taxon>
        <taxon>Magnoliopsida</taxon>
        <taxon>eudicotyledons</taxon>
        <taxon>Gunneridae</taxon>
        <taxon>Pentapetalae</taxon>
        <taxon>rosids</taxon>
        <taxon>Vitales</taxon>
        <taxon>Vitaceae</taxon>
        <taxon>Viteae</taxon>
        <taxon>Vitis</taxon>
    </lineage>
</organism>
<dbReference type="Pfam" id="PF14226">
    <property type="entry name" value="DIOX_N"/>
    <property type="match status" value="2"/>
</dbReference>
<dbReference type="Proteomes" id="UP000288805">
    <property type="component" value="Unassembled WGS sequence"/>
</dbReference>